<dbReference type="Gene3D" id="2.30.42.10">
    <property type="match status" value="1"/>
</dbReference>
<dbReference type="Gene3D" id="3.30.1370.210">
    <property type="match status" value="1"/>
</dbReference>
<dbReference type="SUPFAM" id="SSF90229">
    <property type="entry name" value="CCCH zinc finger"/>
    <property type="match status" value="2"/>
</dbReference>
<dbReference type="PROSITE" id="PS50106">
    <property type="entry name" value="PDZ"/>
    <property type="match status" value="1"/>
</dbReference>
<gene>
    <name evidence="9" type="ORF">PCOR1329_LOCUS46533</name>
</gene>
<dbReference type="Pfam" id="PF04059">
    <property type="entry name" value="RRM_2"/>
    <property type="match status" value="1"/>
</dbReference>
<name>A0ABN9U9T6_9DINO</name>
<dbReference type="InterPro" id="IPR007201">
    <property type="entry name" value="Mei2-like_Rrm_C"/>
</dbReference>
<evidence type="ECO:0000259" key="8">
    <source>
        <dbReference type="PROSITE" id="PS50106"/>
    </source>
</evidence>
<feature type="zinc finger region" description="C3H1-type" evidence="5">
    <location>
        <begin position="293"/>
        <end position="319"/>
    </location>
</feature>
<evidence type="ECO:0000256" key="3">
    <source>
        <dbReference type="ARBA" id="ARBA00022771"/>
    </source>
</evidence>
<accession>A0ABN9U9T6</accession>
<reference evidence="9" key="1">
    <citation type="submission" date="2023-10" db="EMBL/GenBank/DDBJ databases">
        <authorList>
            <person name="Chen Y."/>
            <person name="Shah S."/>
            <person name="Dougan E. K."/>
            <person name="Thang M."/>
            <person name="Chan C."/>
        </authorList>
    </citation>
    <scope>NUCLEOTIDE SEQUENCE [LARGE SCALE GENOMIC DNA]</scope>
</reference>
<dbReference type="InterPro" id="IPR000571">
    <property type="entry name" value="Znf_CCCH"/>
</dbReference>
<evidence type="ECO:0000313" key="9">
    <source>
        <dbReference type="EMBL" id="CAK0856068.1"/>
    </source>
</evidence>
<organism evidence="9 10">
    <name type="scientific">Prorocentrum cordatum</name>
    <dbReference type="NCBI Taxonomy" id="2364126"/>
    <lineage>
        <taxon>Eukaryota</taxon>
        <taxon>Sar</taxon>
        <taxon>Alveolata</taxon>
        <taxon>Dinophyceae</taxon>
        <taxon>Prorocentrales</taxon>
        <taxon>Prorocentraceae</taxon>
        <taxon>Prorocentrum</taxon>
    </lineage>
</organism>
<dbReference type="InterPro" id="IPR036855">
    <property type="entry name" value="Znf_CCCH_sf"/>
</dbReference>
<evidence type="ECO:0000256" key="5">
    <source>
        <dbReference type="PROSITE-ProRule" id="PRU00723"/>
    </source>
</evidence>
<keyword evidence="3 5" id="KW-0863">Zinc-finger</keyword>
<feature type="domain" description="C3H1-type" evidence="7">
    <location>
        <begin position="258"/>
        <end position="285"/>
    </location>
</feature>
<protein>
    <submittedName>
        <fullName evidence="9">Uncharacterized protein</fullName>
    </submittedName>
</protein>
<proteinExistence type="predicted"/>
<dbReference type="EMBL" id="CAUYUJ010015600">
    <property type="protein sequence ID" value="CAK0856068.1"/>
    <property type="molecule type" value="Genomic_DNA"/>
</dbReference>
<evidence type="ECO:0000256" key="6">
    <source>
        <dbReference type="SAM" id="MobiDB-lite"/>
    </source>
</evidence>
<dbReference type="InterPro" id="IPR045877">
    <property type="entry name" value="ZFP36-like"/>
</dbReference>
<evidence type="ECO:0000256" key="1">
    <source>
        <dbReference type="ARBA" id="ARBA00022723"/>
    </source>
</evidence>
<dbReference type="Proteomes" id="UP001189429">
    <property type="component" value="Unassembled WGS sequence"/>
</dbReference>
<evidence type="ECO:0000259" key="7">
    <source>
        <dbReference type="PROSITE" id="PS50103"/>
    </source>
</evidence>
<feature type="zinc finger region" description="C3H1-type" evidence="5">
    <location>
        <begin position="258"/>
        <end position="285"/>
    </location>
</feature>
<feature type="compositionally biased region" description="Polar residues" evidence="6">
    <location>
        <begin position="45"/>
        <end position="54"/>
    </location>
</feature>
<dbReference type="SMART" id="SM00356">
    <property type="entry name" value="ZnF_C3H1"/>
    <property type="match status" value="2"/>
</dbReference>
<dbReference type="SUPFAM" id="SSF50156">
    <property type="entry name" value="PDZ domain-like"/>
    <property type="match status" value="1"/>
</dbReference>
<keyword evidence="1 5" id="KW-0479">Metal-binding</keyword>
<keyword evidence="4 5" id="KW-0862">Zinc</keyword>
<sequence length="501" mass="54799">PQAPQEGLAADAPEFVPAGVLHEDALPRRQKRKKQRDLPEVQTDGGLTTYTATGVTPEHTTESLARLLDTWGLAGTYDFLFVPFDGQSQANQGYAVVNFIDPVFVPLFCFLYQNQVYGGMVAPADVQGAEANRAQWMQFSTPDVRHLKLIALEGTGGLGFKPSGMPPDEVSVEAVEPQSWADRNGLELGDLLISMNGWMLKDMTSEELMTIRKERPLQLMFERRTYLSEPFTPDGATPTQWAVNTVNTMLSPHNQEHFHKTKMCTFYQQGRCDRGSGCPFAHHKSELLPSPDLMKTKLCYSYFRGKCNDRRCKFAHGSRELRATWDMSFASGALFMDGGAHMYPGYEVQEEDAAMLDGVPGMQGFLVGVGEVGVGEVVGPGVAVASPEQIGGLDAGFGRQVSSSHLSEDGSELRGPCTASGSSGADSHQSRRLASFDRHSAALGPLRGIRELGTSYVRESFTFMETLESKEPLTSLTRSWSDSDLSAFREALDDSALGRGL</sequence>
<feature type="region of interest" description="Disordered" evidence="6">
    <location>
        <begin position="401"/>
        <end position="431"/>
    </location>
</feature>
<dbReference type="InterPro" id="IPR036034">
    <property type="entry name" value="PDZ_sf"/>
</dbReference>
<dbReference type="SMART" id="SM00228">
    <property type="entry name" value="PDZ"/>
    <property type="match status" value="1"/>
</dbReference>
<evidence type="ECO:0000256" key="4">
    <source>
        <dbReference type="ARBA" id="ARBA00022833"/>
    </source>
</evidence>
<dbReference type="PROSITE" id="PS50103">
    <property type="entry name" value="ZF_C3H1"/>
    <property type="match status" value="2"/>
</dbReference>
<dbReference type="PANTHER" id="PTHR12547:SF18">
    <property type="entry name" value="PROTEIN TIS11"/>
    <property type="match status" value="1"/>
</dbReference>
<comment type="caution">
    <text evidence="9">The sequence shown here is derived from an EMBL/GenBank/DDBJ whole genome shotgun (WGS) entry which is preliminary data.</text>
</comment>
<keyword evidence="2" id="KW-0677">Repeat</keyword>
<feature type="non-terminal residue" evidence="9">
    <location>
        <position position="1"/>
    </location>
</feature>
<feature type="domain" description="PDZ" evidence="8">
    <location>
        <begin position="146"/>
        <end position="214"/>
    </location>
</feature>
<evidence type="ECO:0000313" key="10">
    <source>
        <dbReference type="Proteomes" id="UP001189429"/>
    </source>
</evidence>
<keyword evidence="10" id="KW-1185">Reference proteome</keyword>
<feature type="region of interest" description="Disordered" evidence="6">
    <location>
        <begin position="22"/>
        <end position="55"/>
    </location>
</feature>
<feature type="domain" description="C3H1-type" evidence="7">
    <location>
        <begin position="293"/>
        <end position="319"/>
    </location>
</feature>
<evidence type="ECO:0000256" key="2">
    <source>
        <dbReference type="ARBA" id="ARBA00022737"/>
    </source>
</evidence>
<dbReference type="Pfam" id="PF00595">
    <property type="entry name" value="PDZ"/>
    <property type="match status" value="1"/>
</dbReference>
<dbReference type="InterPro" id="IPR001478">
    <property type="entry name" value="PDZ"/>
</dbReference>
<dbReference type="PANTHER" id="PTHR12547">
    <property type="entry name" value="CCCH ZINC FINGER/TIS11-RELATED"/>
    <property type="match status" value="1"/>
</dbReference>